<dbReference type="InterPro" id="IPR038740">
    <property type="entry name" value="BioF2-like_GNAT_dom"/>
</dbReference>
<dbReference type="GO" id="GO:0016746">
    <property type="term" value="F:acyltransferase activity"/>
    <property type="evidence" value="ECO:0007669"/>
    <property type="project" value="UniProtKB-KW"/>
</dbReference>
<evidence type="ECO:0000313" key="4">
    <source>
        <dbReference type="Proteomes" id="UP001302477"/>
    </source>
</evidence>
<protein>
    <submittedName>
        <fullName evidence="3">GNAT family N-acetyltransferase</fullName>
        <ecNumber evidence="3">2.3.1.-</ecNumber>
    </submittedName>
</protein>
<reference evidence="3 4" key="1">
    <citation type="submission" date="2023-10" db="EMBL/GenBank/DDBJ databases">
        <title>Description of Microbulbifer bruguierae sp. nov., isolated from the sediments of mangrove plant Bruguiera sexangula and comparative genomic analyses of the genus Microbulbifer.</title>
        <authorList>
            <person name="Long M."/>
        </authorList>
    </citation>
    <scope>NUCLEOTIDE SEQUENCE [LARGE SCALE GENOMIC DNA]</scope>
    <source>
        <strain evidence="3 4">SPO729</strain>
    </source>
</reference>
<feature type="compositionally biased region" description="Polar residues" evidence="1">
    <location>
        <begin position="8"/>
        <end position="17"/>
    </location>
</feature>
<dbReference type="KEGG" id="mpaf:R5R33_06180"/>
<gene>
    <name evidence="3" type="ORF">R5R33_06180</name>
</gene>
<feature type="region of interest" description="Disordered" evidence="1">
    <location>
        <begin position="1"/>
        <end position="40"/>
    </location>
</feature>
<name>A0AAU0N112_9GAMM</name>
<evidence type="ECO:0000259" key="2">
    <source>
        <dbReference type="Pfam" id="PF13480"/>
    </source>
</evidence>
<accession>A0AAU0N112</accession>
<feature type="domain" description="BioF2-like acetyltransferase" evidence="2">
    <location>
        <begin position="208"/>
        <end position="352"/>
    </location>
</feature>
<dbReference type="InterPro" id="IPR016181">
    <property type="entry name" value="Acyl_CoA_acyltransferase"/>
</dbReference>
<dbReference type="SUPFAM" id="SSF55729">
    <property type="entry name" value="Acyl-CoA N-acyltransferases (Nat)"/>
    <property type="match status" value="1"/>
</dbReference>
<keyword evidence="3" id="KW-0808">Transferase</keyword>
<dbReference type="EMBL" id="CP137555">
    <property type="protein sequence ID" value="WOX06714.1"/>
    <property type="molecule type" value="Genomic_DNA"/>
</dbReference>
<dbReference type="Proteomes" id="UP001302477">
    <property type="component" value="Chromosome"/>
</dbReference>
<dbReference type="RefSeq" id="WP_318955166.1">
    <property type="nucleotide sequence ID" value="NZ_CP137555.1"/>
</dbReference>
<dbReference type="EC" id="2.3.1.-" evidence="3"/>
<organism evidence="3 4">
    <name type="scientific">Microbulbifer pacificus</name>
    <dbReference type="NCBI Taxonomy" id="407164"/>
    <lineage>
        <taxon>Bacteria</taxon>
        <taxon>Pseudomonadati</taxon>
        <taxon>Pseudomonadota</taxon>
        <taxon>Gammaproteobacteria</taxon>
        <taxon>Cellvibrionales</taxon>
        <taxon>Microbulbiferaceae</taxon>
        <taxon>Microbulbifer</taxon>
    </lineage>
</organism>
<dbReference type="Pfam" id="PF13480">
    <property type="entry name" value="Acetyltransf_6"/>
    <property type="match status" value="1"/>
</dbReference>
<dbReference type="AlphaFoldDB" id="A0AAU0N112"/>
<evidence type="ECO:0000256" key="1">
    <source>
        <dbReference type="SAM" id="MobiDB-lite"/>
    </source>
</evidence>
<evidence type="ECO:0000313" key="3">
    <source>
        <dbReference type="EMBL" id="WOX06714.1"/>
    </source>
</evidence>
<proteinExistence type="predicted"/>
<keyword evidence="4" id="KW-1185">Reference proteome</keyword>
<sequence>MESDVSTELEPSSSTAAISKEHRRSTAATTTPRIAVTPEGARDLMQLWEQSEDRRTHAPRPANASHDFFLPYIAANDCYLSPHVALWESAGEPTGILIARMAIARPKRTIGPLSVPMPQLKTLEVIHGGLEANDEMTALLQLDYIRDFLASGDVDAVSIHHLPCESETGKLISATFSGPGGCTPVITDHWFTELTDASGKPVVTNTAKNLRNFRRQDRKFEAVFEGKLQIREMNTEKDVIPFIVAATAISQHTYQGSLGIGVRNDKRWHTNLNILAANGQLRGYLLQADDVIVAYAVGGTCRNTFNYLATSFLPEYRELAPGAYLMRRIMERMPDEGVCWFDFGFGNATYKERTGSLCRKEATYYLYGKSRAAWIARRLDGVVQGANRGLRKILTSTNMLDRARRLWRRALERVKQ</sequence>
<keyword evidence="3" id="KW-0012">Acyltransferase</keyword>
<dbReference type="Gene3D" id="3.40.630.30">
    <property type="match status" value="1"/>
</dbReference>